<dbReference type="GO" id="GO:0005829">
    <property type="term" value="C:cytosol"/>
    <property type="evidence" value="ECO:0007669"/>
    <property type="project" value="TreeGrafter"/>
</dbReference>
<dbReference type="STRING" id="56193.YP76_14555"/>
<dbReference type="RefSeq" id="WP_046764319.1">
    <property type="nucleotide sequence ID" value="NZ_LBIC01000006.1"/>
</dbReference>
<dbReference type="SUPFAM" id="SSF55298">
    <property type="entry name" value="YjgF-like"/>
    <property type="match status" value="1"/>
</dbReference>
<evidence type="ECO:0000313" key="3">
    <source>
        <dbReference type="Proteomes" id="UP000033874"/>
    </source>
</evidence>
<dbReference type="Pfam" id="PF01042">
    <property type="entry name" value="Ribonuc_L-PSP"/>
    <property type="match status" value="1"/>
</dbReference>
<dbReference type="PATRIC" id="fig|56193.3.peg.3040"/>
<dbReference type="PANTHER" id="PTHR11803">
    <property type="entry name" value="2-IMINOBUTANOATE/2-IMINOPROPANOATE DEAMINASE RIDA"/>
    <property type="match status" value="1"/>
</dbReference>
<dbReference type="CDD" id="cd00448">
    <property type="entry name" value="YjgF_YER057c_UK114_family"/>
    <property type="match status" value="1"/>
</dbReference>
<gene>
    <name evidence="2" type="ORF">YP76_14555</name>
</gene>
<accession>A0A0M3AN52</accession>
<dbReference type="Proteomes" id="UP000033874">
    <property type="component" value="Unassembled WGS sequence"/>
</dbReference>
<dbReference type="InterPro" id="IPR006175">
    <property type="entry name" value="YjgF/YER057c/UK114"/>
</dbReference>
<dbReference type="EMBL" id="LBIC01000006">
    <property type="protein sequence ID" value="KKW91592.1"/>
    <property type="molecule type" value="Genomic_DNA"/>
</dbReference>
<proteinExistence type="inferred from homology"/>
<keyword evidence="3" id="KW-1185">Reference proteome</keyword>
<sequence>MTTDISRMNPPSLPDAGAVGYSQISIVEPGKLAFISGQVAWSVDGQPIPSTLGGQAEIVVRNCRAALQAVGATAKDIVIARVYMTDLTDERLGELWPHVHALFDGNQPSLTGIGVAALAGPELQLEIEMTVRIPG</sequence>
<dbReference type="Gene3D" id="3.30.1330.40">
    <property type="entry name" value="RutC-like"/>
    <property type="match status" value="1"/>
</dbReference>
<dbReference type="GO" id="GO:0019239">
    <property type="term" value="F:deaminase activity"/>
    <property type="evidence" value="ECO:0007669"/>
    <property type="project" value="TreeGrafter"/>
</dbReference>
<organism evidence="2 3">
    <name type="scientific">Sphingobium chungbukense</name>
    <dbReference type="NCBI Taxonomy" id="56193"/>
    <lineage>
        <taxon>Bacteria</taxon>
        <taxon>Pseudomonadati</taxon>
        <taxon>Pseudomonadota</taxon>
        <taxon>Alphaproteobacteria</taxon>
        <taxon>Sphingomonadales</taxon>
        <taxon>Sphingomonadaceae</taxon>
        <taxon>Sphingobium</taxon>
    </lineage>
</organism>
<evidence type="ECO:0000256" key="1">
    <source>
        <dbReference type="ARBA" id="ARBA00010552"/>
    </source>
</evidence>
<name>A0A0M3AN52_9SPHN</name>
<dbReference type="PANTHER" id="PTHR11803:SF58">
    <property type="entry name" value="PROTEIN HMF1-RELATED"/>
    <property type="match status" value="1"/>
</dbReference>
<protein>
    <submittedName>
        <fullName evidence="2">Endoribonuclease L-PSP</fullName>
    </submittedName>
</protein>
<evidence type="ECO:0000313" key="2">
    <source>
        <dbReference type="EMBL" id="KKW91592.1"/>
    </source>
</evidence>
<dbReference type="AlphaFoldDB" id="A0A0M3AN52"/>
<comment type="similarity">
    <text evidence="1">Belongs to the RutC family.</text>
</comment>
<comment type="caution">
    <text evidence="2">The sequence shown here is derived from an EMBL/GenBank/DDBJ whole genome shotgun (WGS) entry which is preliminary data.</text>
</comment>
<dbReference type="InterPro" id="IPR035959">
    <property type="entry name" value="RutC-like_sf"/>
</dbReference>
<reference evidence="2 3" key="1">
    <citation type="submission" date="2015-04" db="EMBL/GenBank/DDBJ databases">
        <title>Genome sequence of aromatic hydrocarbons-degrading Sphingobium chungbukense DJ77.</title>
        <authorList>
            <person name="Kim Y.-C."/>
            <person name="Chae J.-C."/>
        </authorList>
    </citation>
    <scope>NUCLEOTIDE SEQUENCE [LARGE SCALE GENOMIC DNA]</scope>
    <source>
        <strain evidence="2 3">DJ77</strain>
    </source>
</reference>